<feature type="domain" description="CCHC-type" evidence="3">
    <location>
        <begin position="402"/>
        <end position="415"/>
    </location>
</feature>
<dbReference type="GO" id="GO:0008270">
    <property type="term" value="F:zinc ion binding"/>
    <property type="evidence" value="ECO:0007669"/>
    <property type="project" value="UniProtKB-KW"/>
</dbReference>
<organism evidence="4 5">
    <name type="scientific">Psilocybe cyanescens</name>
    <dbReference type="NCBI Taxonomy" id="93625"/>
    <lineage>
        <taxon>Eukaryota</taxon>
        <taxon>Fungi</taxon>
        <taxon>Dikarya</taxon>
        <taxon>Basidiomycota</taxon>
        <taxon>Agaricomycotina</taxon>
        <taxon>Agaricomycetes</taxon>
        <taxon>Agaricomycetidae</taxon>
        <taxon>Agaricales</taxon>
        <taxon>Agaricineae</taxon>
        <taxon>Strophariaceae</taxon>
        <taxon>Psilocybe</taxon>
    </lineage>
</organism>
<evidence type="ECO:0000259" key="3">
    <source>
        <dbReference type="PROSITE" id="PS50158"/>
    </source>
</evidence>
<dbReference type="PROSITE" id="PS50158">
    <property type="entry name" value="ZF_CCHC"/>
    <property type="match status" value="1"/>
</dbReference>
<keyword evidence="1" id="KW-0862">Zinc</keyword>
<comment type="caution">
    <text evidence="4">The sequence shown here is derived from an EMBL/GenBank/DDBJ whole genome shotgun (WGS) entry which is preliminary data.</text>
</comment>
<reference evidence="4 5" key="1">
    <citation type="journal article" date="2018" name="Evol. Lett.">
        <title>Horizontal gene cluster transfer increased hallucinogenic mushroom diversity.</title>
        <authorList>
            <person name="Reynolds H.T."/>
            <person name="Vijayakumar V."/>
            <person name="Gluck-Thaler E."/>
            <person name="Korotkin H.B."/>
            <person name="Matheny P.B."/>
            <person name="Slot J.C."/>
        </authorList>
    </citation>
    <scope>NUCLEOTIDE SEQUENCE [LARGE SCALE GENOMIC DNA]</scope>
    <source>
        <strain evidence="4 5">2631</strain>
    </source>
</reference>
<gene>
    <name evidence="4" type="ORF">CVT25_007998</name>
</gene>
<feature type="non-terminal residue" evidence="4">
    <location>
        <position position="1"/>
    </location>
</feature>
<dbReference type="EMBL" id="NHYD01003856">
    <property type="protein sequence ID" value="PPQ71614.1"/>
    <property type="molecule type" value="Genomic_DNA"/>
</dbReference>
<evidence type="ECO:0000313" key="5">
    <source>
        <dbReference type="Proteomes" id="UP000283269"/>
    </source>
</evidence>
<evidence type="ECO:0000256" key="1">
    <source>
        <dbReference type="PROSITE-ProRule" id="PRU00047"/>
    </source>
</evidence>
<dbReference type="Proteomes" id="UP000283269">
    <property type="component" value="Unassembled WGS sequence"/>
</dbReference>
<dbReference type="AlphaFoldDB" id="A0A409VZC7"/>
<keyword evidence="5" id="KW-1185">Reference proteome</keyword>
<dbReference type="InterPro" id="IPR001878">
    <property type="entry name" value="Znf_CCHC"/>
</dbReference>
<feature type="region of interest" description="Disordered" evidence="2">
    <location>
        <begin position="295"/>
        <end position="316"/>
    </location>
</feature>
<feature type="region of interest" description="Disordered" evidence="2">
    <location>
        <begin position="62"/>
        <end position="85"/>
    </location>
</feature>
<evidence type="ECO:0000313" key="4">
    <source>
        <dbReference type="EMBL" id="PPQ71614.1"/>
    </source>
</evidence>
<dbReference type="STRING" id="93625.A0A409VZC7"/>
<evidence type="ECO:0000256" key="2">
    <source>
        <dbReference type="SAM" id="MobiDB-lite"/>
    </source>
</evidence>
<sequence>TSTEQTKTKTKVSKKPKASGAVLNNKKLFRDLKAALQEIEEQLVERDPANETVYLSAEEEINNEERDKEEQINMPIPSPSSRDAPKFDELEPSELMWFLERMEDLFKQHSVAETDKKLTVTKYLANAKMVREWKTMPTYINGTWLEYKTELIKSYPDALKLAKGSLIALDRTCWLYSGHNRIESHDDSGLAALTRAFRAEAMALLEPPALVANRDLVDRFLKCLMPEFAREVKYKLSTILDARAIWEKEKKAANVPPVAAAGAAAPAPTSETPAARSEDRYKLDDIINTAREIADGDRPTGLVDGRPDTETSKRVTSNSDYVKIEGQLSQLAEMIAGQEKRNAMSFQLMQNMHQKQAQEFQSLLNGTLQHTRSAEKTNTTQNMKSVITAPNASVFSAQSNQCYYCHEDGHRMTDCVSALVHLEKGWIIRNEQGHLRLPGNLPIKTDGVRSRRETVEAMYRNTGATQTGKSATSAFLQDRAEISMGHGHYQISNEYNLSQNLMNLTREYGEDTMRRVMLMHMNHAGEEEEDEPVMGNFP</sequence>
<keyword evidence="1" id="KW-0479">Metal-binding</keyword>
<name>A0A409VZC7_PSICY</name>
<dbReference type="OrthoDB" id="2962718at2759"/>
<protein>
    <recommendedName>
        <fullName evidence="3">CCHC-type domain-containing protein</fullName>
    </recommendedName>
</protein>
<dbReference type="GO" id="GO:0003676">
    <property type="term" value="F:nucleic acid binding"/>
    <property type="evidence" value="ECO:0007669"/>
    <property type="project" value="InterPro"/>
</dbReference>
<dbReference type="InParanoid" id="A0A409VZC7"/>
<accession>A0A409VZC7</accession>
<proteinExistence type="predicted"/>
<keyword evidence="1" id="KW-0863">Zinc-finger</keyword>